<feature type="region of interest" description="Disordered" evidence="1">
    <location>
        <begin position="1"/>
        <end position="182"/>
    </location>
</feature>
<feature type="compositionally biased region" description="Basic and acidic residues" evidence="1">
    <location>
        <begin position="97"/>
        <end position="110"/>
    </location>
</feature>
<evidence type="ECO:0000313" key="2">
    <source>
        <dbReference type="EMBL" id="KAK5895514.1"/>
    </source>
</evidence>
<dbReference type="AlphaFoldDB" id="A0AAN8C1V3"/>
<keyword evidence="3" id="KW-1185">Reference proteome</keyword>
<name>A0AAN8C1V3_CHAGU</name>
<protein>
    <submittedName>
        <fullName evidence="2">Uncharacterized protein</fullName>
    </submittedName>
</protein>
<dbReference type="EMBL" id="JAURVH010001534">
    <property type="protein sequence ID" value="KAK5895514.1"/>
    <property type="molecule type" value="Genomic_DNA"/>
</dbReference>
<proteinExistence type="predicted"/>
<feature type="compositionally biased region" description="Basic and acidic residues" evidence="1">
    <location>
        <begin position="9"/>
        <end position="42"/>
    </location>
</feature>
<feature type="compositionally biased region" description="Acidic residues" evidence="1">
    <location>
        <begin position="130"/>
        <end position="143"/>
    </location>
</feature>
<feature type="compositionally biased region" description="Basic and acidic residues" evidence="1">
    <location>
        <begin position="120"/>
        <end position="129"/>
    </location>
</feature>
<reference evidence="2 3" key="1">
    <citation type="journal article" date="2023" name="Mol. Biol. Evol.">
        <title>Genomics of Secondarily Temperate Adaptation in the Only Non-Antarctic Icefish.</title>
        <authorList>
            <person name="Rivera-Colon A.G."/>
            <person name="Rayamajhi N."/>
            <person name="Minhas B.F."/>
            <person name="Madrigal G."/>
            <person name="Bilyk K.T."/>
            <person name="Yoon V."/>
            <person name="Hune M."/>
            <person name="Gregory S."/>
            <person name="Cheng C.H.C."/>
            <person name="Catchen J.M."/>
        </authorList>
    </citation>
    <scope>NUCLEOTIDE SEQUENCE [LARGE SCALE GENOMIC DNA]</scope>
    <source>
        <tissue evidence="2">White muscle</tissue>
    </source>
</reference>
<sequence length="182" mass="19470">MQEAVTKNAEVERETGEMAAEKSNNKTKRREGEGEKAAKDTEAGEDVGAASLERGPAGVKTGVTAAKMAEVPRGGGGVEVAEENGPNDGVTGGNSRRTSEDGNRSEKEGVSDEEEEENAEERVRPREGGSDDDDDVMLNEGNDDAANVEKVRWRLRWRRVRGGGGEEVREKRSGAGGKRWGG</sequence>
<feature type="compositionally biased region" description="Basic and acidic residues" evidence="1">
    <location>
        <begin position="164"/>
        <end position="173"/>
    </location>
</feature>
<evidence type="ECO:0000256" key="1">
    <source>
        <dbReference type="SAM" id="MobiDB-lite"/>
    </source>
</evidence>
<gene>
    <name evidence="2" type="ORF">CgunFtcFv8_009201</name>
</gene>
<evidence type="ECO:0000313" key="3">
    <source>
        <dbReference type="Proteomes" id="UP001331515"/>
    </source>
</evidence>
<organism evidence="2 3">
    <name type="scientific">Champsocephalus gunnari</name>
    <name type="common">Mackerel icefish</name>
    <dbReference type="NCBI Taxonomy" id="52237"/>
    <lineage>
        <taxon>Eukaryota</taxon>
        <taxon>Metazoa</taxon>
        <taxon>Chordata</taxon>
        <taxon>Craniata</taxon>
        <taxon>Vertebrata</taxon>
        <taxon>Euteleostomi</taxon>
        <taxon>Actinopterygii</taxon>
        <taxon>Neopterygii</taxon>
        <taxon>Teleostei</taxon>
        <taxon>Neoteleostei</taxon>
        <taxon>Acanthomorphata</taxon>
        <taxon>Eupercaria</taxon>
        <taxon>Perciformes</taxon>
        <taxon>Notothenioidei</taxon>
        <taxon>Channichthyidae</taxon>
        <taxon>Champsocephalus</taxon>
    </lineage>
</organism>
<dbReference type="Proteomes" id="UP001331515">
    <property type="component" value="Unassembled WGS sequence"/>
</dbReference>
<accession>A0AAN8C1V3</accession>
<comment type="caution">
    <text evidence="2">The sequence shown here is derived from an EMBL/GenBank/DDBJ whole genome shotgun (WGS) entry which is preliminary data.</text>
</comment>